<dbReference type="OrthoDB" id="9811425at2"/>
<dbReference type="PANTHER" id="PTHR43238:SF1">
    <property type="entry name" value="GDP-L-FUCOSE SYNTHASE"/>
    <property type="match status" value="1"/>
</dbReference>
<keyword evidence="3" id="KW-1185">Reference proteome</keyword>
<dbReference type="SUPFAM" id="SSF51735">
    <property type="entry name" value="NAD(P)-binding Rossmann-fold domains"/>
    <property type="match status" value="1"/>
</dbReference>
<dbReference type="GO" id="GO:0050577">
    <property type="term" value="F:GDP-L-fucose synthase activity"/>
    <property type="evidence" value="ECO:0007669"/>
    <property type="project" value="TreeGrafter"/>
</dbReference>
<dbReference type="EMBL" id="CP006569">
    <property type="protein sequence ID" value="AHF78510.1"/>
    <property type="molecule type" value="Genomic_DNA"/>
</dbReference>
<dbReference type="Proteomes" id="UP000019028">
    <property type="component" value="Chromosome"/>
</dbReference>
<dbReference type="Gene3D" id="3.40.50.720">
    <property type="entry name" value="NAD(P)-binding Rossmann-like Domain"/>
    <property type="match status" value="1"/>
</dbReference>
<dbReference type="InterPro" id="IPR036291">
    <property type="entry name" value="NAD(P)-bd_dom_sf"/>
</dbReference>
<dbReference type="Pfam" id="PF01370">
    <property type="entry name" value="Epimerase"/>
    <property type="match status" value="1"/>
</dbReference>
<evidence type="ECO:0000313" key="2">
    <source>
        <dbReference type="EMBL" id="AHF78510.1"/>
    </source>
</evidence>
<name>W0I217_9GAMM</name>
<dbReference type="KEGG" id="sod:Sant_3524"/>
<organism evidence="2 3">
    <name type="scientific">Sodalis praecaptivus</name>
    <dbReference type="NCBI Taxonomy" id="1239307"/>
    <lineage>
        <taxon>Bacteria</taxon>
        <taxon>Pseudomonadati</taxon>
        <taxon>Pseudomonadota</taxon>
        <taxon>Gammaproteobacteria</taxon>
        <taxon>Enterobacterales</taxon>
        <taxon>Bruguierivoracaceae</taxon>
        <taxon>Sodalis</taxon>
    </lineage>
</organism>
<feature type="domain" description="NAD-dependent epimerase/dehydratase" evidence="1">
    <location>
        <begin position="7"/>
        <end position="236"/>
    </location>
</feature>
<dbReference type="PATRIC" id="fig|1239307.3.peg.3881"/>
<dbReference type="Gene3D" id="3.90.25.10">
    <property type="entry name" value="UDP-galactose 4-epimerase, domain 1"/>
    <property type="match status" value="1"/>
</dbReference>
<gene>
    <name evidence="2" type="ORF">Sant_3524</name>
</gene>
<dbReference type="PANTHER" id="PTHR43238">
    <property type="entry name" value="GDP-L-FUCOSE SYNTHASE"/>
    <property type="match status" value="1"/>
</dbReference>
<evidence type="ECO:0000313" key="3">
    <source>
        <dbReference type="Proteomes" id="UP000019028"/>
    </source>
</evidence>
<protein>
    <submittedName>
        <fullName evidence="2">GDP-L-fucose-synthase</fullName>
    </submittedName>
</protein>
<dbReference type="RefSeq" id="WP_025423631.1">
    <property type="nucleotide sequence ID" value="NZ_CP006569.1"/>
</dbReference>
<reference evidence="2 3" key="1">
    <citation type="journal article" date="2014" name="Genome Biol. Evol.">
        <title>Genome degeneration and adaptation in a nascent stage of symbiosis.</title>
        <authorList>
            <person name="Oakeson K.F."/>
            <person name="Gil R."/>
            <person name="Clayton A.L."/>
            <person name="Dunn D.M."/>
            <person name="von Niederhausern A.C."/>
            <person name="Hamil C."/>
            <person name="Aoyagi A."/>
            <person name="Duval B."/>
            <person name="Baca A."/>
            <person name="Silva F.J."/>
            <person name="Vallier A."/>
            <person name="Jackson D.G."/>
            <person name="Latorre A."/>
            <person name="Weiss R.B."/>
            <person name="Heddi A."/>
            <person name="Moya A."/>
            <person name="Dale C."/>
        </authorList>
    </citation>
    <scope>NUCLEOTIDE SEQUENCE [LARGE SCALE GENOMIC DNA]</scope>
    <source>
        <strain evidence="2 3">HS1</strain>
    </source>
</reference>
<evidence type="ECO:0000259" key="1">
    <source>
        <dbReference type="Pfam" id="PF01370"/>
    </source>
</evidence>
<dbReference type="HOGENOM" id="CLU_007383_18_0_6"/>
<dbReference type="InterPro" id="IPR001509">
    <property type="entry name" value="Epimerase_deHydtase"/>
</dbReference>
<accession>W0I217</accession>
<sequence>MEQDAKILITGANGVLGHGLRHALQKRGYRHLLCPNRQELNALDAQQMDDFFSYHRPHYVFHLASLVFGLLGNMENQLNAIATNTLINQQLFLACQRYPVRKIFFASTVAGYGYPYQSLPLTEPYFFSGAPHAGEYGYAMAKRHALGYLEILRREYDIDYCYGIFTNLFGPYDRFDIHCGHVIPSLIEKAAASVQRQDRCLHVWGRPETSRDFMFSEEAGAAALHAFLHGSGMVNIASGCESTLAQVVAAINLCHQPRLNIVWDADAPIGVAKRSVDISRLRALGYYPTSNLNDAIAQTIDWHRQNRDRIRK</sequence>
<dbReference type="AlphaFoldDB" id="W0I217"/>
<proteinExistence type="predicted"/>